<keyword evidence="4" id="KW-0862">Zinc</keyword>
<keyword evidence="2" id="KW-0479">Metal-binding</keyword>
<dbReference type="GO" id="GO:0008270">
    <property type="term" value="F:zinc ion binding"/>
    <property type="evidence" value="ECO:0007669"/>
    <property type="project" value="UniProtKB-KW"/>
</dbReference>
<evidence type="ECO:0000256" key="6">
    <source>
        <dbReference type="ARBA" id="ARBA00023242"/>
    </source>
</evidence>
<dbReference type="GO" id="GO:0010492">
    <property type="term" value="P:maintenance of shoot apical meristem identity"/>
    <property type="evidence" value="ECO:0007669"/>
    <property type="project" value="TreeGrafter"/>
</dbReference>
<protein>
    <recommendedName>
        <fullName evidence="13">Protein OBERON 4</fullName>
    </recommendedName>
</protein>
<accession>A0AA89AP54</accession>
<evidence type="ECO:0000256" key="1">
    <source>
        <dbReference type="ARBA" id="ARBA00004123"/>
    </source>
</evidence>
<dbReference type="PANTHER" id="PTHR21736">
    <property type="entry name" value="VERNALIZATION-INSENSITIVE PROTEIN 3"/>
    <property type="match status" value="1"/>
</dbReference>
<feature type="compositionally biased region" description="Basic and acidic residues" evidence="8">
    <location>
        <begin position="183"/>
        <end position="204"/>
    </location>
</feature>
<feature type="domain" description="Oberon coiled-coil region" evidence="10">
    <location>
        <begin position="1086"/>
        <end position="1207"/>
    </location>
</feature>
<feature type="compositionally biased region" description="Basic and acidic residues" evidence="8">
    <location>
        <begin position="57"/>
        <end position="96"/>
    </location>
</feature>
<dbReference type="GO" id="GO:0010071">
    <property type="term" value="P:root meristem specification"/>
    <property type="evidence" value="ECO:0007669"/>
    <property type="project" value="TreeGrafter"/>
</dbReference>
<dbReference type="GO" id="GO:0005634">
    <property type="term" value="C:nucleus"/>
    <property type="evidence" value="ECO:0007669"/>
    <property type="project" value="UniProtKB-SubCell"/>
</dbReference>
<dbReference type="GO" id="GO:0010078">
    <property type="term" value="P:maintenance of root meristem identity"/>
    <property type="evidence" value="ECO:0007669"/>
    <property type="project" value="TreeGrafter"/>
</dbReference>
<evidence type="ECO:0000259" key="10">
    <source>
        <dbReference type="Pfam" id="PF16312"/>
    </source>
</evidence>
<evidence type="ECO:0000256" key="8">
    <source>
        <dbReference type="SAM" id="MobiDB-lite"/>
    </source>
</evidence>
<dbReference type="InterPro" id="IPR032881">
    <property type="entry name" value="Oberon-like_PHD"/>
</dbReference>
<evidence type="ECO:0000256" key="5">
    <source>
        <dbReference type="ARBA" id="ARBA00023054"/>
    </source>
</evidence>
<evidence type="ECO:0000256" key="2">
    <source>
        <dbReference type="ARBA" id="ARBA00022723"/>
    </source>
</evidence>
<dbReference type="PANTHER" id="PTHR21736:SF20">
    <property type="entry name" value="PROTEIN OBERON 4"/>
    <property type="match status" value="1"/>
</dbReference>
<feature type="region of interest" description="Disordered" evidence="8">
    <location>
        <begin position="30"/>
        <end position="217"/>
    </location>
</feature>
<feature type="coiled-coil region" evidence="7">
    <location>
        <begin position="1134"/>
        <end position="1216"/>
    </location>
</feature>
<keyword evidence="3" id="KW-0863">Zinc-finger</keyword>
<evidence type="ECO:0000256" key="3">
    <source>
        <dbReference type="ARBA" id="ARBA00022771"/>
    </source>
</evidence>
<evidence type="ECO:0000256" key="4">
    <source>
        <dbReference type="ARBA" id="ARBA00022833"/>
    </source>
</evidence>
<dbReference type="EMBL" id="JAVXUP010001446">
    <property type="protein sequence ID" value="KAK3011564.1"/>
    <property type="molecule type" value="Genomic_DNA"/>
</dbReference>
<keyword evidence="6" id="KW-0539">Nucleus</keyword>
<evidence type="ECO:0000313" key="12">
    <source>
        <dbReference type="Proteomes" id="UP001188597"/>
    </source>
</evidence>
<feature type="compositionally biased region" description="Basic and acidic residues" evidence="8">
    <location>
        <begin position="421"/>
        <end position="430"/>
    </location>
</feature>
<gene>
    <name evidence="11" type="ORF">RJ639_012103</name>
</gene>
<dbReference type="CDD" id="cd15612">
    <property type="entry name" value="PHD_OBE1_like"/>
    <property type="match status" value="1"/>
</dbReference>
<dbReference type="Proteomes" id="UP001188597">
    <property type="component" value="Unassembled WGS sequence"/>
</dbReference>
<feature type="region of interest" description="Disordered" evidence="8">
    <location>
        <begin position="405"/>
        <end position="430"/>
    </location>
</feature>
<feature type="region of interest" description="Disordered" evidence="8">
    <location>
        <begin position="623"/>
        <end position="670"/>
    </location>
</feature>
<dbReference type="InterPro" id="IPR047578">
    <property type="entry name" value="OBE1-like_PHD"/>
</dbReference>
<dbReference type="InterPro" id="IPR004082">
    <property type="entry name" value="OBERON"/>
</dbReference>
<feature type="compositionally biased region" description="Basic and acidic residues" evidence="8">
    <location>
        <begin position="111"/>
        <end position="158"/>
    </location>
</feature>
<evidence type="ECO:0000313" key="11">
    <source>
        <dbReference type="EMBL" id="KAK3011564.1"/>
    </source>
</evidence>
<dbReference type="Pfam" id="PF16312">
    <property type="entry name" value="Oberon_cc"/>
    <property type="match status" value="1"/>
</dbReference>
<evidence type="ECO:0000256" key="7">
    <source>
        <dbReference type="SAM" id="Coils"/>
    </source>
</evidence>
<evidence type="ECO:0000259" key="9">
    <source>
        <dbReference type="Pfam" id="PF07227"/>
    </source>
</evidence>
<dbReference type="Pfam" id="PF07227">
    <property type="entry name" value="PHD_Oberon"/>
    <property type="match status" value="1"/>
</dbReference>
<feature type="domain" description="Oberon-like PHD finger" evidence="9">
    <location>
        <begin position="792"/>
        <end position="915"/>
    </location>
</feature>
<dbReference type="PRINTS" id="PR01544">
    <property type="entry name" value="ARATH130DUF"/>
</dbReference>
<dbReference type="InterPro" id="IPR032535">
    <property type="entry name" value="Oberon_CC"/>
</dbReference>
<reference evidence="11" key="1">
    <citation type="submission" date="2022-12" db="EMBL/GenBank/DDBJ databases">
        <title>Draft genome assemblies for two species of Escallonia (Escalloniales).</title>
        <authorList>
            <person name="Chanderbali A."/>
            <person name="Dervinis C."/>
            <person name="Anghel I."/>
            <person name="Soltis D."/>
            <person name="Soltis P."/>
            <person name="Zapata F."/>
        </authorList>
    </citation>
    <scope>NUCLEOTIDE SEQUENCE</scope>
    <source>
        <strain evidence="11">UCBG64.0493</strain>
        <tissue evidence="11">Leaf</tissue>
    </source>
</reference>
<name>A0AA89AP54_9ASTE</name>
<comment type="subcellular location">
    <subcellularLocation>
        <location evidence="1">Nucleus</location>
    </subcellularLocation>
</comment>
<dbReference type="AlphaFoldDB" id="A0AA89AP54"/>
<comment type="caution">
    <text evidence="11">The sequence shown here is derived from an EMBL/GenBank/DDBJ whole genome shotgun (WGS) entry which is preliminary data.</text>
</comment>
<organism evidence="11 12">
    <name type="scientific">Escallonia herrerae</name>
    <dbReference type="NCBI Taxonomy" id="1293975"/>
    <lineage>
        <taxon>Eukaryota</taxon>
        <taxon>Viridiplantae</taxon>
        <taxon>Streptophyta</taxon>
        <taxon>Embryophyta</taxon>
        <taxon>Tracheophyta</taxon>
        <taxon>Spermatophyta</taxon>
        <taxon>Magnoliopsida</taxon>
        <taxon>eudicotyledons</taxon>
        <taxon>Gunneridae</taxon>
        <taxon>Pentapetalae</taxon>
        <taxon>asterids</taxon>
        <taxon>campanulids</taxon>
        <taxon>Escalloniales</taxon>
        <taxon>Escalloniaceae</taxon>
        <taxon>Escallonia</taxon>
    </lineage>
</organism>
<evidence type="ECO:0008006" key="13">
    <source>
        <dbReference type="Google" id="ProtNLM"/>
    </source>
</evidence>
<keyword evidence="12" id="KW-1185">Reference proteome</keyword>
<sequence length="1219" mass="136629">MKRLKSSEDLDSHGEKGVIKDWGRRDEDFGLHRSSSHRSFYYKPESGKKGVATSSSRYDRIEDDRESSRSIRKRPDYDVDCYDRRKSYDRYRDGGDRAITSSSPRGGYGADRIHRSESFSGPRRDFPKGVRSERDRGSRVASDESARGSRGQSDDIGKVKSAQGLRDAKSPPCSKDSGSEQSKSVEVKKSEELHVKTGNSREREEGELEPDPEPVSLLNPVAEDHAFVGLDPKLKEPGIKHPIENKLLEDGTNSLCKEEMLFNQVPASEEKAEVGQLETAQDVVNYGVEVQGLQNETSSSGDVTETTADNEGVKYEECARENGICKEKERNTLVETSLHLDEKPKEDQALELEVKAEQIDCPEPTMETGVVKGASGAALSLANEEIAQTFINKGKRVAVSPCNDTYTAEDPNESRGVLTNRESDMEGPSRRGFELFFTDTVKKPEKVDLSGVSKHKDETRSLEPLELSLSLPNVLLPINSQNTVQVPGSPSHARSVQSLPSSYHTNSDGFTGSMSFSGSHPFSHNPSCSLTHNSCDNYEQSVGSRPLFQGVDWQGQTSDEHKNRDVPMYGILSNGNGFHHQSPAAKSIANGQAVQVQHLRVAEGSCRMDVGLDRQLSFNKQLAGVQSRHPDDVRSPSQSVGSHETGAECSKHKKQAMREKHGGGLRKSNSQNGKEKFLIGGVEFVESIIAMIVSEPLHLMARRFHDMTTQSIACLKDLVHDIILNPVKQWQLSAFQKALENRSDITLEVLLKSHRSQLEILVALRTGLREFLQRNYDISSSDLAEIFLNLRCRNLTCRGLLPVDECECKICVQKKGFCSTCMCLLCSKFDMASNTCSWVGCDVCLHWCHADCGLRESYIRNGRSASGAQGMTEMQFHCVACDHPSEMFGFVKEVFQNFAKDWTAETLSKELEYVRRIFCASEDFRGKRLHELAIQLQSSLSIKSDLQEVQNNIISFFAGMNFINVEGYGFEFWTDKIFGVRWQLVAGKSELAGIGICRVDGSPIRGSIRTLESRFTEYLHVDRAEQCHECDSFKSANTTVLHGKELARKNQGEAKDVIAESSQIGAWPKSVYAEKAPQLENPAGLLPAFDYDRNDKHILSSDLRRNTQKEPVFNELESVVKIKRAEGKMFQDRADDARREAEGLKRIANAKNEKIEEEYTIRIAKLHLAEAERIRKQKFEELQAIERAHQEYFIMKMRMEADIKDLLLKMEATKRNLTI</sequence>
<keyword evidence="5 7" id="KW-0175">Coiled coil</keyword>
<dbReference type="GO" id="GO:0010468">
    <property type="term" value="P:regulation of gene expression"/>
    <property type="evidence" value="ECO:0007669"/>
    <property type="project" value="TreeGrafter"/>
</dbReference>
<proteinExistence type="predicted"/>
<feature type="compositionally biased region" description="Basic and acidic residues" evidence="8">
    <location>
        <begin position="645"/>
        <end position="662"/>
    </location>
</feature>